<dbReference type="PANTHER" id="PTHR22550:SF5">
    <property type="entry name" value="LEUCINE ZIPPER PROTEIN 4"/>
    <property type="match status" value="1"/>
</dbReference>
<gene>
    <name evidence="6" type="ORF">GGQ92_002220</name>
</gene>
<dbReference type="GO" id="GO:0009847">
    <property type="term" value="P:spore germination"/>
    <property type="evidence" value="ECO:0007669"/>
    <property type="project" value="UniProtKB-UniRule"/>
</dbReference>
<dbReference type="RefSeq" id="WP_184248530.1">
    <property type="nucleotide sequence ID" value="NZ_BAAACU010000012.1"/>
</dbReference>
<feature type="transmembrane region" description="Helical" evidence="5">
    <location>
        <begin position="256"/>
        <end position="278"/>
    </location>
</feature>
<dbReference type="PANTHER" id="PTHR22550">
    <property type="entry name" value="SPORE GERMINATION PROTEIN"/>
    <property type="match status" value="1"/>
</dbReference>
<feature type="transmembrane region" description="Helical" evidence="5">
    <location>
        <begin position="388"/>
        <end position="407"/>
    </location>
</feature>
<dbReference type="Proteomes" id="UP000572212">
    <property type="component" value="Unassembled WGS sequence"/>
</dbReference>
<comment type="caution">
    <text evidence="6">The sequence shown here is derived from an EMBL/GenBank/DDBJ whole genome shotgun (WGS) entry which is preliminary data.</text>
</comment>
<name>A0A841RNF4_9BACI</name>
<sequence length="495" mass="56035">MRFFQNKKPTKKEKEDQKLPIHPTLTENIDKMKQLFSYDINKDFSMRTLTIQQDQKKGCLFYYGSIVDGAMINEHIIKPLFENKGDSIKNIVTIENVEETTEFKTVIQNINSGKAMLFVDGEGIAYAMDVAKFEHRNVAKSENESVIKGPQDAFTESLNVNLSLIRKQLHSKHLINEGIQIGEKSVSEVNILYVKDLVNDDILNNIKERINDINADTVRNLEVLEQYLEERPYSLIPTMLYTEKPDRAASYLEDGFIVLLMDSSSACLIVPVTFWSFFHSPEDRYLRFLYGNASRIIRLCCFFLTSLVSATFVAITNFHSEMIPPDLLLAITASRERVPFPLIIEILLMELAFEIIREAGLRIPNPLGPTIGIVGALILGQAAVEANIISPIIVIVVALSGLSSFALSEVNINFTVRLMRFIFIIAGGFFGMLGLTGAFLLFFMYTASVRSFGVPFFSPMSPHFISSNDTIFRSTIQKEKYRPDYIKPKDIQKKG</sequence>
<evidence type="ECO:0000256" key="4">
    <source>
        <dbReference type="PIRNR" id="PIRNR005690"/>
    </source>
</evidence>
<evidence type="ECO:0000313" key="7">
    <source>
        <dbReference type="Proteomes" id="UP000572212"/>
    </source>
</evidence>
<organism evidence="6 7">
    <name type="scientific">Gracilibacillus halotolerans</name>
    <dbReference type="NCBI Taxonomy" id="74386"/>
    <lineage>
        <taxon>Bacteria</taxon>
        <taxon>Bacillati</taxon>
        <taxon>Bacillota</taxon>
        <taxon>Bacilli</taxon>
        <taxon>Bacillales</taxon>
        <taxon>Bacillaceae</taxon>
        <taxon>Gracilibacillus</taxon>
    </lineage>
</organism>
<comment type="similarity">
    <text evidence="2 4">Belongs to the GerABKA family.</text>
</comment>
<dbReference type="InterPro" id="IPR050768">
    <property type="entry name" value="UPF0353/GerABKA_families"/>
</dbReference>
<evidence type="ECO:0000256" key="3">
    <source>
        <dbReference type="ARBA" id="ARBA00023136"/>
    </source>
</evidence>
<dbReference type="Pfam" id="PF03323">
    <property type="entry name" value="GerA"/>
    <property type="match status" value="1"/>
</dbReference>
<evidence type="ECO:0000256" key="2">
    <source>
        <dbReference type="ARBA" id="ARBA00005278"/>
    </source>
</evidence>
<evidence type="ECO:0000256" key="1">
    <source>
        <dbReference type="ARBA" id="ARBA00004141"/>
    </source>
</evidence>
<keyword evidence="7" id="KW-1185">Reference proteome</keyword>
<evidence type="ECO:0000313" key="6">
    <source>
        <dbReference type="EMBL" id="MBB6513412.1"/>
    </source>
</evidence>
<dbReference type="AlphaFoldDB" id="A0A841RNF4"/>
<keyword evidence="3 4" id="KW-0472">Membrane</keyword>
<feature type="transmembrane region" description="Helical" evidence="5">
    <location>
        <begin position="299"/>
        <end position="318"/>
    </location>
</feature>
<dbReference type="GO" id="GO:0005886">
    <property type="term" value="C:plasma membrane"/>
    <property type="evidence" value="ECO:0007669"/>
    <property type="project" value="UniProtKB-SubCell"/>
</dbReference>
<dbReference type="PIRSF" id="PIRSF005690">
    <property type="entry name" value="GerBA"/>
    <property type="match status" value="1"/>
</dbReference>
<evidence type="ECO:0000256" key="5">
    <source>
        <dbReference type="SAM" id="Phobius"/>
    </source>
</evidence>
<keyword evidence="5" id="KW-1133">Transmembrane helix</keyword>
<feature type="transmembrane region" description="Helical" evidence="5">
    <location>
        <begin position="419"/>
        <end position="445"/>
    </location>
</feature>
<proteinExistence type="inferred from homology"/>
<reference evidence="6 7" key="1">
    <citation type="submission" date="2020-08" db="EMBL/GenBank/DDBJ databases">
        <title>Genomic Encyclopedia of Type Strains, Phase IV (KMG-IV): sequencing the most valuable type-strain genomes for metagenomic binning, comparative biology and taxonomic classification.</title>
        <authorList>
            <person name="Goeker M."/>
        </authorList>
    </citation>
    <scope>NUCLEOTIDE SEQUENCE [LARGE SCALE GENOMIC DNA]</scope>
    <source>
        <strain evidence="6 7">DSM 11805</strain>
    </source>
</reference>
<accession>A0A841RNF4</accession>
<dbReference type="EMBL" id="JACHON010000011">
    <property type="protein sequence ID" value="MBB6513412.1"/>
    <property type="molecule type" value="Genomic_DNA"/>
</dbReference>
<comment type="subcellular location">
    <subcellularLocation>
        <location evidence="4">Cell membrane</location>
    </subcellularLocation>
    <subcellularLocation>
        <location evidence="1">Membrane</location>
        <topology evidence="1">Multi-pass membrane protein</topology>
    </subcellularLocation>
</comment>
<keyword evidence="5" id="KW-0812">Transmembrane</keyword>
<dbReference type="InterPro" id="IPR004995">
    <property type="entry name" value="Spore_Ger"/>
</dbReference>
<protein>
    <submittedName>
        <fullName evidence="6">Spore germination protein KA</fullName>
    </submittedName>
</protein>